<evidence type="ECO:0000256" key="1">
    <source>
        <dbReference type="SAM" id="MobiDB-lite"/>
    </source>
</evidence>
<name>A0AAU9WVC0_9CNID</name>
<accession>A0AAU9WVC0</accession>
<gene>
    <name evidence="2" type="ORF">PMEA_00011992</name>
</gene>
<dbReference type="Proteomes" id="UP001159428">
    <property type="component" value="Unassembled WGS sequence"/>
</dbReference>
<dbReference type="AlphaFoldDB" id="A0AAU9WVC0"/>
<feature type="compositionally biased region" description="Acidic residues" evidence="1">
    <location>
        <begin position="140"/>
        <end position="152"/>
    </location>
</feature>
<sequence length="252" mass="29614">MVRKVVFGSTLLKVSFYRERNKQAERKPKERTRLTWAKPRSAARSPTELREKGIQQVTKKNTLQIFNLTYYFFQLFQLEEERQLTWGWGFVGGPITTEEDPEGQSDFNSGYHSAETEIISDSEDDLFFLDVLPSGRDNEERGEEVDEEEVGEIEYWSEEELGEEWEQWEFVEEDDVEEDQEYEEDEEEEEDEENDNEEEREEEEGKEEEKGEEKVPVFPLTRALSVLPDHAMPASFMATQDTKFVVLNALHG</sequence>
<reference evidence="2 3" key="1">
    <citation type="submission" date="2022-05" db="EMBL/GenBank/DDBJ databases">
        <authorList>
            <consortium name="Genoscope - CEA"/>
            <person name="William W."/>
        </authorList>
    </citation>
    <scope>NUCLEOTIDE SEQUENCE [LARGE SCALE GENOMIC DNA]</scope>
</reference>
<dbReference type="EMBL" id="CALNXJ010000021">
    <property type="protein sequence ID" value="CAH3126225.1"/>
    <property type="molecule type" value="Genomic_DNA"/>
</dbReference>
<proteinExistence type="predicted"/>
<evidence type="ECO:0000313" key="2">
    <source>
        <dbReference type="EMBL" id="CAH3126225.1"/>
    </source>
</evidence>
<comment type="caution">
    <text evidence="2">The sequence shown here is derived from an EMBL/GenBank/DDBJ whole genome shotgun (WGS) entry which is preliminary data.</text>
</comment>
<feature type="compositionally biased region" description="Acidic residues" evidence="1">
    <location>
        <begin position="162"/>
        <end position="206"/>
    </location>
</feature>
<feature type="compositionally biased region" description="Basic and acidic residues" evidence="1">
    <location>
        <begin position="23"/>
        <end position="33"/>
    </location>
</feature>
<organism evidence="2 3">
    <name type="scientific">Pocillopora meandrina</name>
    <dbReference type="NCBI Taxonomy" id="46732"/>
    <lineage>
        <taxon>Eukaryota</taxon>
        <taxon>Metazoa</taxon>
        <taxon>Cnidaria</taxon>
        <taxon>Anthozoa</taxon>
        <taxon>Hexacorallia</taxon>
        <taxon>Scleractinia</taxon>
        <taxon>Astrocoeniina</taxon>
        <taxon>Pocilloporidae</taxon>
        <taxon>Pocillopora</taxon>
    </lineage>
</organism>
<feature type="region of interest" description="Disordered" evidence="1">
    <location>
        <begin position="23"/>
        <end position="53"/>
    </location>
</feature>
<keyword evidence="3" id="KW-1185">Reference proteome</keyword>
<feature type="region of interest" description="Disordered" evidence="1">
    <location>
        <begin position="162"/>
        <end position="218"/>
    </location>
</feature>
<feature type="region of interest" description="Disordered" evidence="1">
    <location>
        <begin position="133"/>
        <end position="152"/>
    </location>
</feature>
<protein>
    <submittedName>
        <fullName evidence="2">Uncharacterized protein</fullName>
    </submittedName>
</protein>
<evidence type="ECO:0000313" key="3">
    <source>
        <dbReference type="Proteomes" id="UP001159428"/>
    </source>
</evidence>